<evidence type="ECO:0000313" key="2">
    <source>
        <dbReference type="EMBL" id="MBB5224286.1"/>
    </source>
</evidence>
<name>A0A840SWV4_9RHOB</name>
<organism evidence="2 3">
    <name type="scientific">Amaricoccus macauensis</name>
    <dbReference type="NCBI Taxonomy" id="57001"/>
    <lineage>
        <taxon>Bacteria</taxon>
        <taxon>Pseudomonadati</taxon>
        <taxon>Pseudomonadota</taxon>
        <taxon>Alphaproteobacteria</taxon>
        <taxon>Rhodobacterales</taxon>
        <taxon>Paracoccaceae</taxon>
        <taxon>Amaricoccus</taxon>
    </lineage>
</organism>
<dbReference type="Proteomes" id="UP000549457">
    <property type="component" value="Unassembled WGS sequence"/>
</dbReference>
<feature type="compositionally biased region" description="Polar residues" evidence="1">
    <location>
        <begin position="30"/>
        <end position="45"/>
    </location>
</feature>
<sequence length="45" mass="5281">MRYWDFREVKELTDSEVSRPPGQSCRRGRNATSFNPSKSTGSRRF</sequence>
<evidence type="ECO:0000256" key="1">
    <source>
        <dbReference type="SAM" id="MobiDB-lite"/>
    </source>
</evidence>
<accession>A0A840SWV4</accession>
<reference evidence="2 3" key="1">
    <citation type="submission" date="2020-08" db="EMBL/GenBank/DDBJ databases">
        <title>Genomic Encyclopedia of Type Strains, Phase IV (KMG-IV): sequencing the most valuable type-strain genomes for metagenomic binning, comparative biology and taxonomic classification.</title>
        <authorList>
            <person name="Goeker M."/>
        </authorList>
    </citation>
    <scope>NUCLEOTIDE SEQUENCE [LARGE SCALE GENOMIC DNA]</scope>
    <source>
        <strain evidence="2 3">DSM 101730</strain>
    </source>
</reference>
<gene>
    <name evidence="2" type="ORF">HNP73_004255</name>
</gene>
<protein>
    <submittedName>
        <fullName evidence="2">Uncharacterized protein</fullName>
    </submittedName>
</protein>
<dbReference type="EMBL" id="JACHFM010000006">
    <property type="protein sequence ID" value="MBB5224286.1"/>
    <property type="molecule type" value="Genomic_DNA"/>
</dbReference>
<keyword evidence="3" id="KW-1185">Reference proteome</keyword>
<proteinExistence type="predicted"/>
<dbReference type="AlphaFoldDB" id="A0A840SWV4"/>
<evidence type="ECO:0000313" key="3">
    <source>
        <dbReference type="Proteomes" id="UP000549457"/>
    </source>
</evidence>
<feature type="region of interest" description="Disordered" evidence="1">
    <location>
        <begin position="12"/>
        <end position="45"/>
    </location>
</feature>
<comment type="caution">
    <text evidence="2">The sequence shown here is derived from an EMBL/GenBank/DDBJ whole genome shotgun (WGS) entry which is preliminary data.</text>
</comment>